<evidence type="ECO:0000313" key="4">
    <source>
        <dbReference type="Proteomes" id="UP001500962"/>
    </source>
</evidence>
<dbReference type="Proteomes" id="UP001500962">
    <property type="component" value="Unassembled WGS sequence"/>
</dbReference>
<dbReference type="EMBL" id="CP095005">
    <property type="protein sequence ID" value="UOO95258.1"/>
    <property type="molecule type" value="Genomic_DNA"/>
</dbReference>
<reference evidence="1" key="3">
    <citation type="submission" date="2023-12" db="EMBL/GenBank/DDBJ databases">
        <authorList>
            <person name="Sun Q."/>
            <person name="Inoue M."/>
        </authorList>
    </citation>
    <scope>NUCLEOTIDE SEQUENCE</scope>
    <source>
        <strain evidence="1">JCM 12289</strain>
    </source>
</reference>
<evidence type="ECO:0000313" key="3">
    <source>
        <dbReference type="Proteomes" id="UP000830542"/>
    </source>
</evidence>
<evidence type="ECO:0000313" key="2">
    <source>
        <dbReference type="EMBL" id="UOO95258.1"/>
    </source>
</evidence>
<reference evidence="1" key="1">
    <citation type="journal article" date="2014" name="Int. J. Syst. Evol. Microbiol.">
        <title>Complete genome sequence of Corynebacterium casei LMG S-19264T (=DSM 44701T), isolated from a smear-ripened cheese.</title>
        <authorList>
            <consortium name="US DOE Joint Genome Institute (JGI-PGF)"/>
            <person name="Walter F."/>
            <person name="Albersmeier A."/>
            <person name="Kalinowski J."/>
            <person name="Ruckert C."/>
        </authorList>
    </citation>
    <scope>NUCLEOTIDE SEQUENCE</scope>
    <source>
        <strain evidence="1">JCM 12289</strain>
    </source>
</reference>
<accession>A0AAV3SGX3</accession>
<dbReference type="EMBL" id="BAAADN010000034">
    <property type="protein sequence ID" value="GAA0465425.1"/>
    <property type="molecule type" value="Genomic_DNA"/>
</dbReference>
<organism evidence="1 4">
    <name type="scientific">Halococcus dombrowskii</name>
    <dbReference type="NCBI Taxonomy" id="179637"/>
    <lineage>
        <taxon>Archaea</taxon>
        <taxon>Methanobacteriati</taxon>
        <taxon>Methanobacteriota</taxon>
        <taxon>Stenosarchaea group</taxon>
        <taxon>Halobacteria</taxon>
        <taxon>Halobacteriales</taxon>
        <taxon>Halococcaceae</taxon>
        <taxon>Halococcus</taxon>
    </lineage>
</organism>
<dbReference type="GeneID" id="71760329"/>
<sequence length="107" mass="11046">MTQAPRNGIEANDGRTPPAVVLRNEDDAAHALDVRITGGDGVVNTASHTVAGDSQYAIESAGIDSGTLRVELHADNGGAASLTVDTRESSAPEFVVRQETILVAGLH</sequence>
<gene>
    <name evidence="1" type="ORF">GCM10008985_22980</name>
    <name evidence="2" type="ORF">MUK72_00735</name>
</gene>
<name>A0AAV3SGX3_HALDO</name>
<dbReference type="AlphaFoldDB" id="A0AAV3SGX3"/>
<reference evidence="2" key="2">
    <citation type="submission" date="2022-04" db="EMBL/GenBank/DDBJ databases">
        <title>Sequencing and genomic assembly of Halococcus dombrowskii.</title>
        <authorList>
            <person name="Lim S.W."/>
            <person name="MacLea K.S."/>
        </authorList>
    </citation>
    <scope>NUCLEOTIDE SEQUENCE</scope>
    <source>
        <strain evidence="2">H4</strain>
    </source>
</reference>
<proteinExistence type="predicted"/>
<protein>
    <submittedName>
        <fullName evidence="1">Uncharacterized protein</fullName>
    </submittedName>
</protein>
<dbReference type="Proteomes" id="UP000830542">
    <property type="component" value="Chromosome"/>
</dbReference>
<dbReference type="KEGG" id="hdo:MUK72_00735"/>
<keyword evidence="3" id="KW-1185">Reference proteome</keyword>
<dbReference type="RefSeq" id="WP_244702715.1">
    <property type="nucleotide sequence ID" value="NZ_BAAADN010000034.1"/>
</dbReference>
<evidence type="ECO:0000313" key="1">
    <source>
        <dbReference type="EMBL" id="GAA0465425.1"/>
    </source>
</evidence>